<reference evidence="1 2" key="1">
    <citation type="submission" date="2018-04" db="EMBL/GenBank/DDBJ databases">
        <title>WGS assembly of Panicum hallii var. hallii HAL2.</title>
        <authorList>
            <person name="Lovell J."/>
            <person name="Jenkins J."/>
            <person name="Lowry D."/>
            <person name="Mamidi S."/>
            <person name="Sreedasyam A."/>
            <person name="Weng X."/>
            <person name="Barry K."/>
            <person name="Bonette J."/>
            <person name="Campitelli B."/>
            <person name="Daum C."/>
            <person name="Gordon S."/>
            <person name="Gould B."/>
            <person name="Lipzen A."/>
            <person name="MacQueen A."/>
            <person name="Palacio-Mejia J."/>
            <person name="Plott C."/>
            <person name="Shakirov E."/>
            <person name="Shu S."/>
            <person name="Yoshinaga Y."/>
            <person name="Zane M."/>
            <person name="Rokhsar D."/>
            <person name="Grimwood J."/>
            <person name="Schmutz J."/>
            <person name="Juenger T."/>
        </authorList>
    </citation>
    <scope>NUCLEOTIDE SEQUENCE [LARGE SCALE GENOMIC DNA]</scope>
    <source>
        <strain evidence="2">cv. HAL2</strain>
    </source>
</reference>
<name>A0A2T7DQ31_9POAL</name>
<evidence type="ECO:0000313" key="1">
    <source>
        <dbReference type="EMBL" id="PUZ57666.1"/>
    </source>
</evidence>
<organism evidence="1 2">
    <name type="scientific">Panicum hallii var. hallii</name>
    <dbReference type="NCBI Taxonomy" id="1504633"/>
    <lineage>
        <taxon>Eukaryota</taxon>
        <taxon>Viridiplantae</taxon>
        <taxon>Streptophyta</taxon>
        <taxon>Embryophyta</taxon>
        <taxon>Tracheophyta</taxon>
        <taxon>Spermatophyta</taxon>
        <taxon>Magnoliopsida</taxon>
        <taxon>Liliopsida</taxon>
        <taxon>Poales</taxon>
        <taxon>Poaceae</taxon>
        <taxon>PACMAD clade</taxon>
        <taxon>Panicoideae</taxon>
        <taxon>Panicodae</taxon>
        <taxon>Paniceae</taxon>
        <taxon>Panicinae</taxon>
        <taxon>Panicum</taxon>
        <taxon>Panicum sect. Panicum</taxon>
    </lineage>
</organism>
<proteinExistence type="predicted"/>
<keyword evidence="2" id="KW-1185">Reference proteome</keyword>
<dbReference type="Gramene" id="PUZ57666">
    <property type="protein sequence ID" value="PUZ57666"/>
    <property type="gene ID" value="GQ55_5G447700"/>
</dbReference>
<dbReference type="Proteomes" id="UP000244336">
    <property type="component" value="Chromosome 5"/>
</dbReference>
<sequence>MLRKHVEIGSHCQVPTSAALHTDVRHDRRRRLANHSICLQAWALDTHKEKREGFFSPHLDLRGESP</sequence>
<accession>A0A2T7DQ31</accession>
<evidence type="ECO:0000313" key="2">
    <source>
        <dbReference type="Proteomes" id="UP000244336"/>
    </source>
</evidence>
<dbReference type="EMBL" id="CM009753">
    <property type="protein sequence ID" value="PUZ57666.1"/>
    <property type="molecule type" value="Genomic_DNA"/>
</dbReference>
<dbReference type="AlphaFoldDB" id="A0A2T7DQ31"/>
<gene>
    <name evidence="1" type="ORF">GQ55_5G447700</name>
</gene>
<protein>
    <submittedName>
        <fullName evidence="1">Uncharacterized protein</fullName>
    </submittedName>
</protein>